<dbReference type="InterPro" id="IPR011010">
    <property type="entry name" value="DNA_brk_join_enz"/>
</dbReference>
<dbReference type="Gene3D" id="1.10.443.10">
    <property type="entry name" value="Intergrase catalytic core"/>
    <property type="match status" value="1"/>
</dbReference>
<dbReference type="GO" id="GO:0003677">
    <property type="term" value="F:DNA binding"/>
    <property type="evidence" value="ECO:0007669"/>
    <property type="project" value="InterPro"/>
</dbReference>
<dbReference type="AlphaFoldDB" id="A0AA38MNS1"/>
<evidence type="ECO:0000256" key="2">
    <source>
        <dbReference type="SAM" id="MobiDB-lite"/>
    </source>
</evidence>
<organism evidence="3 4">
    <name type="scientific">Zophobas morio</name>
    <dbReference type="NCBI Taxonomy" id="2755281"/>
    <lineage>
        <taxon>Eukaryota</taxon>
        <taxon>Metazoa</taxon>
        <taxon>Ecdysozoa</taxon>
        <taxon>Arthropoda</taxon>
        <taxon>Hexapoda</taxon>
        <taxon>Insecta</taxon>
        <taxon>Pterygota</taxon>
        <taxon>Neoptera</taxon>
        <taxon>Endopterygota</taxon>
        <taxon>Coleoptera</taxon>
        <taxon>Polyphaga</taxon>
        <taxon>Cucujiformia</taxon>
        <taxon>Tenebrionidae</taxon>
        <taxon>Zophobas</taxon>
    </lineage>
</organism>
<evidence type="ECO:0000313" key="3">
    <source>
        <dbReference type="EMBL" id="KAJ3662303.1"/>
    </source>
</evidence>
<comment type="caution">
    <text evidence="3">The sequence shown here is derived from an EMBL/GenBank/DDBJ whole genome shotgun (WGS) entry which is preliminary data.</text>
</comment>
<accession>A0AA38MNS1</accession>
<name>A0AA38MNS1_9CUCU</name>
<keyword evidence="1" id="KW-0233">DNA recombination</keyword>
<feature type="compositionally biased region" description="Basic and acidic residues" evidence="2">
    <location>
        <begin position="83"/>
        <end position="97"/>
    </location>
</feature>
<dbReference type="GO" id="GO:0006310">
    <property type="term" value="P:DNA recombination"/>
    <property type="evidence" value="ECO:0007669"/>
    <property type="project" value="UniProtKB-KW"/>
</dbReference>
<reference evidence="3" key="1">
    <citation type="journal article" date="2023" name="G3 (Bethesda)">
        <title>Whole genome assemblies of Zophobas morio and Tenebrio molitor.</title>
        <authorList>
            <person name="Kaur S."/>
            <person name="Stinson S.A."/>
            <person name="diCenzo G.C."/>
        </authorList>
    </citation>
    <scope>NUCLEOTIDE SEQUENCE</scope>
    <source>
        <strain evidence="3">QUZm001</strain>
    </source>
</reference>
<feature type="region of interest" description="Disordered" evidence="2">
    <location>
        <begin position="80"/>
        <end position="105"/>
    </location>
</feature>
<dbReference type="InterPro" id="IPR013762">
    <property type="entry name" value="Integrase-like_cat_sf"/>
</dbReference>
<protein>
    <recommendedName>
        <fullName evidence="5">Tyr recombinase domain-containing protein</fullName>
    </recommendedName>
</protein>
<evidence type="ECO:0008006" key="5">
    <source>
        <dbReference type="Google" id="ProtNLM"/>
    </source>
</evidence>
<dbReference type="EMBL" id="JALNTZ010000002">
    <property type="protein sequence ID" value="KAJ3662303.1"/>
    <property type="molecule type" value="Genomic_DNA"/>
</dbReference>
<dbReference type="GO" id="GO:0015074">
    <property type="term" value="P:DNA integration"/>
    <property type="evidence" value="ECO:0007669"/>
    <property type="project" value="InterPro"/>
</dbReference>
<dbReference type="Proteomes" id="UP001168821">
    <property type="component" value="Unassembled WGS sequence"/>
</dbReference>
<evidence type="ECO:0000256" key="1">
    <source>
        <dbReference type="ARBA" id="ARBA00023172"/>
    </source>
</evidence>
<sequence length="126" mass="13823">MGKNTLGKIPPIIASCLKLPDAKLYTEHCMRRTSATVLADSGIDLTTVKRLGDWNYENVAEAYIESAAKNKTLIAKQIVTDNKNNENDASASRDETSTSKTSKVSVVGHRNQEFLVTINVNVNINK</sequence>
<dbReference type="SUPFAM" id="SSF56349">
    <property type="entry name" value="DNA breaking-rejoining enzymes"/>
    <property type="match status" value="1"/>
</dbReference>
<evidence type="ECO:0000313" key="4">
    <source>
        <dbReference type="Proteomes" id="UP001168821"/>
    </source>
</evidence>
<keyword evidence="4" id="KW-1185">Reference proteome</keyword>
<gene>
    <name evidence="3" type="ORF">Zmor_006658</name>
</gene>
<proteinExistence type="predicted"/>